<reference evidence="2 3" key="1">
    <citation type="journal article" date="2018" name="Sci. Rep.">
        <title>Comparative genomics provides insights into the lifestyle and reveals functional heterogeneity of dark septate endophytic fungi.</title>
        <authorList>
            <person name="Knapp D.G."/>
            <person name="Nemeth J.B."/>
            <person name="Barry K."/>
            <person name="Hainaut M."/>
            <person name="Henrissat B."/>
            <person name="Johnson J."/>
            <person name="Kuo A."/>
            <person name="Lim J.H.P."/>
            <person name="Lipzen A."/>
            <person name="Nolan M."/>
            <person name="Ohm R.A."/>
            <person name="Tamas L."/>
            <person name="Grigoriev I.V."/>
            <person name="Spatafora J.W."/>
            <person name="Nagy L.G."/>
            <person name="Kovacs G.M."/>
        </authorList>
    </citation>
    <scope>NUCLEOTIDE SEQUENCE [LARGE SCALE GENOMIC DNA]</scope>
    <source>
        <strain evidence="2 3">DSE2036</strain>
    </source>
</reference>
<dbReference type="AlphaFoldDB" id="A0A2V1D9B1"/>
<evidence type="ECO:0000313" key="3">
    <source>
        <dbReference type="Proteomes" id="UP000244855"/>
    </source>
</evidence>
<keyword evidence="3" id="KW-1185">Reference proteome</keyword>
<name>A0A2V1D9B1_9PLEO</name>
<evidence type="ECO:0000256" key="1">
    <source>
        <dbReference type="SAM" id="MobiDB-lite"/>
    </source>
</evidence>
<dbReference type="EMBL" id="KZ805525">
    <property type="protein sequence ID" value="PVH94662.1"/>
    <property type="molecule type" value="Genomic_DNA"/>
</dbReference>
<feature type="region of interest" description="Disordered" evidence="1">
    <location>
        <begin position="1"/>
        <end position="29"/>
    </location>
</feature>
<evidence type="ECO:0000313" key="2">
    <source>
        <dbReference type="EMBL" id="PVH94662.1"/>
    </source>
</evidence>
<feature type="compositionally biased region" description="Polar residues" evidence="1">
    <location>
        <begin position="1"/>
        <end position="11"/>
    </location>
</feature>
<dbReference type="Proteomes" id="UP000244855">
    <property type="component" value="Unassembled WGS sequence"/>
</dbReference>
<sequence length="58" mass="6271">PHFHTTNTNTLPIPPQPRAGPTNAFLPPQSLVLTHDPLHASDPPVSQPHFDTAWMVGA</sequence>
<feature type="non-terminal residue" evidence="2">
    <location>
        <position position="58"/>
    </location>
</feature>
<proteinExistence type="predicted"/>
<protein>
    <submittedName>
        <fullName evidence="2">Uncharacterized protein</fullName>
    </submittedName>
</protein>
<feature type="non-terminal residue" evidence="2">
    <location>
        <position position="1"/>
    </location>
</feature>
<accession>A0A2V1D9B1</accession>
<organism evidence="2 3">
    <name type="scientific">Periconia macrospinosa</name>
    <dbReference type="NCBI Taxonomy" id="97972"/>
    <lineage>
        <taxon>Eukaryota</taxon>
        <taxon>Fungi</taxon>
        <taxon>Dikarya</taxon>
        <taxon>Ascomycota</taxon>
        <taxon>Pezizomycotina</taxon>
        <taxon>Dothideomycetes</taxon>
        <taxon>Pleosporomycetidae</taxon>
        <taxon>Pleosporales</taxon>
        <taxon>Massarineae</taxon>
        <taxon>Periconiaceae</taxon>
        <taxon>Periconia</taxon>
    </lineage>
</organism>
<gene>
    <name evidence="2" type="ORF">DM02DRAFT_482645</name>
</gene>